<keyword evidence="11" id="KW-1185">Reference proteome</keyword>
<dbReference type="SMART" id="SM00721">
    <property type="entry name" value="BAR"/>
    <property type="match status" value="1"/>
</dbReference>
<feature type="domain" description="SH3" evidence="8">
    <location>
        <begin position="341"/>
        <end position="400"/>
    </location>
</feature>
<evidence type="ECO:0000256" key="5">
    <source>
        <dbReference type="ARBA" id="ARBA00023136"/>
    </source>
</evidence>
<dbReference type="OrthoDB" id="443981at2759"/>
<dbReference type="GO" id="GO:0016191">
    <property type="term" value="P:synaptic vesicle uncoating"/>
    <property type="evidence" value="ECO:0007669"/>
    <property type="project" value="TreeGrafter"/>
</dbReference>
<reference evidence="10" key="1">
    <citation type="submission" date="2021-02" db="EMBL/GenBank/DDBJ databases">
        <authorList>
            <person name="Nowell W R."/>
        </authorList>
    </citation>
    <scope>NUCLEOTIDE SEQUENCE</scope>
    <source>
        <strain evidence="10">Ploen Becks lab</strain>
    </source>
</reference>
<dbReference type="GO" id="GO:0098978">
    <property type="term" value="C:glutamatergic synapse"/>
    <property type="evidence" value="ECO:0007669"/>
    <property type="project" value="TreeGrafter"/>
</dbReference>
<evidence type="ECO:0000256" key="4">
    <source>
        <dbReference type="ARBA" id="ARBA00023054"/>
    </source>
</evidence>
<dbReference type="PANTHER" id="PTHR14167:SF81">
    <property type="entry name" value="ENDOPHILIN-A"/>
    <property type="match status" value="1"/>
</dbReference>
<dbReference type="InterPro" id="IPR027267">
    <property type="entry name" value="AH/BAR_dom_sf"/>
</dbReference>
<evidence type="ECO:0000256" key="2">
    <source>
        <dbReference type="ARBA" id="ARBA00006697"/>
    </source>
</evidence>
<evidence type="ECO:0000259" key="8">
    <source>
        <dbReference type="PROSITE" id="PS50002"/>
    </source>
</evidence>
<comment type="similarity">
    <text evidence="2">Belongs to the endophilin family.</text>
</comment>
<feature type="domain" description="BAR" evidence="9">
    <location>
        <begin position="18"/>
        <end position="251"/>
    </location>
</feature>
<dbReference type="PROSITE" id="PS50002">
    <property type="entry name" value="SH3"/>
    <property type="match status" value="1"/>
</dbReference>
<dbReference type="InterPro" id="IPR001452">
    <property type="entry name" value="SH3_domain"/>
</dbReference>
<dbReference type="PANTHER" id="PTHR14167">
    <property type="entry name" value="SH3 DOMAIN-CONTAINING"/>
    <property type="match status" value="1"/>
</dbReference>
<comment type="caution">
    <text evidence="10">The sequence shown here is derived from an EMBL/GenBank/DDBJ whole genome shotgun (WGS) entry which is preliminary data.</text>
</comment>
<dbReference type="PRINTS" id="PR00452">
    <property type="entry name" value="SH3DOMAIN"/>
</dbReference>
<feature type="region of interest" description="Disordered" evidence="7">
    <location>
        <begin position="260"/>
        <end position="306"/>
    </location>
</feature>
<protein>
    <recommendedName>
        <fullName evidence="12">Endophilin-A</fullName>
    </recommendedName>
</protein>
<dbReference type="FunFam" id="2.30.30.40:FF:000072">
    <property type="entry name" value="Unconventional Myosin IB"/>
    <property type="match status" value="1"/>
</dbReference>
<evidence type="ECO:0000256" key="1">
    <source>
        <dbReference type="ARBA" id="ARBA00004170"/>
    </source>
</evidence>
<accession>A0A813Z666</accession>
<dbReference type="GO" id="GO:0098793">
    <property type="term" value="C:presynapse"/>
    <property type="evidence" value="ECO:0007669"/>
    <property type="project" value="TreeGrafter"/>
</dbReference>
<dbReference type="SMART" id="SM00326">
    <property type="entry name" value="SH3"/>
    <property type="match status" value="1"/>
</dbReference>
<dbReference type="PROSITE" id="PS51021">
    <property type="entry name" value="BAR"/>
    <property type="match status" value="1"/>
</dbReference>
<sequence length="402" mass="45537">MSISGFMKQINKANQLISEKIGGAKGTERDERFVLMEKKTDLIGKLIEDVGYRTNEYLQPNPASRAKLWTVNNLSKMRGQVKNTPYPQPEGTLGETMIKYGKDLGDSNFGSALVDLGESLRQMAGIKYALEDNIKQNFLDPFNQLKDNDIKEVQLLRKKTENRRLDYDCKKRKKTAGSVVNDDELQQAEEKFDETKNQTEQAMVRLLSNEVEQITHLLGFAEGLLEYHSQCYEILKDIVKELNEKKKRASSGIGRSFNEVSFKSNKQNGQTSDGSSTNSRFFDNGADTTSSLSDNSYPEQAKQSPFLNAKNYDQSTEKKPFGFGSVQMPVANNQRINPVARQQPSCKALYDFEAENDEELDFKEGDIIKLIARLDDNWIQGELYGKQGRFPVSYVQTLVPLP</sequence>
<keyword evidence="4" id="KW-0175">Coiled coil</keyword>
<dbReference type="Pfam" id="PF03114">
    <property type="entry name" value="BAR"/>
    <property type="match status" value="1"/>
</dbReference>
<keyword evidence="3 6" id="KW-0728">SH3 domain</keyword>
<organism evidence="10 11">
    <name type="scientific">Brachionus calyciflorus</name>
    <dbReference type="NCBI Taxonomy" id="104777"/>
    <lineage>
        <taxon>Eukaryota</taxon>
        <taxon>Metazoa</taxon>
        <taxon>Spiralia</taxon>
        <taxon>Gnathifera</taxon>
        <taxon>Rotifera</taxon>
        <taxon>Eurotatoria</taxon>
        <taxon>Monogononta</taxon>
        <taxon>Pseudotrocha</taxon>
        <taxon>Ploima</taxon>
        <taxon>Brachionidae</taxon>
        <taxon>Brachionus</taxon>
    </lineage>
</organism>
<dbReference type="Gene3D" id="1.20.1270.60">
    <property type="entry name" value="Arfaptin homology (AH) domain/BAR domain"/>
    <property type="match status" value="1"/>
</dbReference>
<gene>
    <name evidence="10" type="ORF">OXX778_LOCUS11035</name>
</gene>
<dbReference type="SUPFAM" id="SSF103657">
    <property type="entry name" value="BAR/IMD domain-like"/>
    <property type="match status" value="1"/>
</dbReference>
<evidence type="ECO:0008006" key="12">
    <source>
        <dbReference type="Google" id="ProtNLM"/>
    </source>
</evidence>
<dbReference type="InterPro" id="IPR004148">
    <property type="entry name" value="BAR_dom"/>
</dbReference>
<dbReference type="GO" id="GO:0005737">
    <property type="term" value="C:cytoplasm"/>
    <property type="evidence" value="ECO:0007669"/>
    <property type="project" value="InterPro"/>
</dbReference>
<name>A0A813Z666_9BILA</name>
<evidence type="ECO:0000313" key="11">
    <source>
        <dbReference type="Proteomes" id="UP000663879"/>
    </source>
</evidence>
<evidence type="ECO:0000313" key="10">
    <source>
        <dbReference type="EMBL" id="CAF0893569.1"/>
    </source>
</evidence>
<dbReference type="AlphaFoldDB" id="A0A813Z666"/>
<dbReference type="Proteomes" id="UP000663879">
    <property type="component" value="Unassembled WGS sequence"/>
</dbReference>
<dbReference type="EMBL" id="CAJNOC010001821">
    <property type="protein sequence ID" value="CAF0893569.1"/>
    <property type="molecule type" value="Genomic_DNA"/>
</dbReference>
<evidence type="ECO:0000256" key="7">
    <source>
        <dbReference type="SAM" id="MobiDB-lite"/>
    </source>
</evidence>
<comment type="subcellular location">
    <subcellularLocation>
        <location evidence="1">Membrane</location>
        <topology evidence="1">Peripheral membrane protein</topology>
    </subcellularLocation>
</comment>
<dbReference type="Gene3D" id="2.30.30.40">
    <property type="entry name" value="SH3 Domains"/>
    <property type="match status" value="1"/>
</dbReference>
<evidence type="ECO:0000259" key="9">
    <source>
        <dbReference type="PROSITE" id="PS51021"/>
    </source>
</evidence>
<dbReference type="PRINTS" id="PR00499">
    <property type="entry name" value="P67PHOX"/>
</dbReference>
<dbReference type="SUPFAM" id="SSF50044">
    <property type="entry name" value="SH3-domain"/>
    <property type="match status" value="1"/>
</dbReference>
<evidence type="ECO:0000256" key="6">
    <source>
        <dbReference type="PROSITE-ProRule" id="PRU00192"/>
    </source>
</evidence>
<proteinExistence type="inferred from homology"/>
<dbReference type="InterPro" id="IPR050384">
    <property type="entry name" value="Endophilin_SH3RF"/>
</dbReference>
<evidence type="ECO:0000256" key="3">
    <source>
        <dbReference type="ARBA" id="ARBA00022443"/>
    </source>
</evidence>
<dbReference type="InterPro" id="IPR036028">
    <property type="entry name" value="SH3-like_dom_sf"/>
</dbReference>
<keyword evidence="5" id="KW-0472">Membrane</keyword>
<dbReference type="Pfam" id="PF00018">
    <property type="entry name" value="SH3_1"/>
    <property type="match status" value="1"/>
</dbReference>